<feature type="region of interest" description="Disordered" evidence="1">
    <location>
        <begin position="19"/>
        <end position="43"/>
    </location>
</feature>
<organism evidence="2 3">
    <name type="scientific">Lactuca virosa</name>
    <dbReference type="NCBI Taxonomy" id="75947"/>
    <lineage>
        <taxon>Eukaryota</taxon>
        <taxon>Viridiplantae</taxon>
        <taxon>Streptophyta</taxon>
        <taxon>Embryophyta</taxon>
        <taxon>Tracheophyta</taxon>
        <taxon>Spermatophyta</taxon>
        <taxon>Magnoliopsida</taxon>
        <taxon>eudicotyledons</taxon>
        <taxon>Gunneridae</taxon>
        <taxon>Pentapetalae</taxon>
        <taxon>asterids</taxon>
        <taxon>campanulids</taxon>
        <taxon>Asterales</taxon>
        <taxon>Asteraceae</taxon>
        <taxon>Cichorioideae</taxon>
        <taxon>Cichorieae</taxon>
        <taxon>Lactucinae</taxon>
        <taxon>Lactuca</taxon>
    </lineage>
</organism>
<reference evidence="2 3" key="1">
    <citation type="submission" date="2022-01" db="EMBL/GenBank/DDBJ databases">
        <authorList>
            <person name="Xiong W."/>
            <person name="Schranz E."/>
        </authorList>
    </citation>
    <scope>NUCLEOTIDE SEQUENCE [LARGE SCALE GENOMIC DNA]</scope>
</reference>
<dbReference type="EMBL" id="CAKMRJ010000001">
    <property type="protein sequence ID" value="CAH1412644.1"/>
    <property type="molecule type" value="Genomic_DNA"/>
</dbReference>
<dbReference type="AlphaFoldDB" id="A0AAU9LB00"/>
<gene>
    <name evidence="2" type="ORF">LVIROSA_LOCUS647</name>
</gene>
<feature type="compositionally biased region" description="Pro residues" evidence="1">
    <location>
        <begin position="124"/>
        <end position="139"/>
    </location>
</feature>
<evidence type="ECO:0000313" key="2">
    <source>
        <dbReference type="EMBL" id="CAH1412644.1"/>
    </source>
</evidence>
<comment type="caution">
    <text evidence="2">The sequence shown here is derived from an EMBL/GenBank/DDBJ whole genome shotgun (WGS) entry which is preliminary data.</text>
</comment>
<feature type="compositionally biased region" description="Basic residues" evidence="1">
    <location>
        <begin position="19"/>
        <end position="28"/>
    </location>
</feature>
<feature type="region of interest" description="Disordered" evidence="1">
    <location>
        <begin position="118"/>
        <end position="146"/>
    </location>
</feature>
<protein>
    <submittedName>
        <fullName evidence="2">Uncharacterized protein</fullName>
    </submittedName>
</protein>
<evidence type="ECO:0000313" key="3">
    <source>
        <dbReference type="Proteomes" id="UP001157418"/>
    </source>
</evidence>
<accession>A0AAU9LB00</accession>
<proteinExistence type="predicted"/>
<sequence length="196" mass="21697">MEKETRTEATNDVVRWRISKKKHKRAKGERRVEHIGTGDGRSVDGGCSDISSCFFFPDPTKHEETIASFISPENEGQEVVASLMSPEKENKHHQGNKCFMFGGHSSFSATPPISSCSLTTYSAGPPPPSPPPSSSPPPSLEVASDGRYPPIKQVHQCFGSRIARSPMIQKQIQNEPSSRRLLMKKHINLNIIIQFV</sequence>
<evidence type="ECO:0000256" key="1">
    <source>
        <dbReference type="SAM" id="MobiDB-lite"/>
    </source>
</evidence>
<name>A0AAU9LB00_9ASTR</name>
<keyword evidence="3" id="KW-1185">Reference proteome</keyword>
<dbReference type="Proteomes" id="UP001157418">
    <property type="component" value="Unassembled WGS sequence"/>
</dbReference>